<dbReference type="EMBL" id="KT327310">
    <property type="protein sequence ID" value="AKT44567.1"/>
    <property type="molecule type" value="Genomic_DNA"/>
</dbReference>
<dbReference type="VEuPathDB" id="TriTrypDB:TcG_09915"/>
<evidence type="ECO:0000256" key="4">
    <source>
        <dbReference type="ARBA" id="ARBA00022617"/>
    </source>
</evidence>
<dbReference type="PROSITE" id="PS00436">
    <property type="entry name" value="PEROXIDASE_2"/>
    <property type="match status" value="1"/>
</dbReference>
<dbReference type="VEuPathDB" id="TriTrypDB:TCDM_04015"/>
<accession>A0A0M3NVD0</accession>
<dbReference type="GO" id="GO:0042744">
    <property type="term" value="P:hydrogen peroxide catabolic process"/>
    <property type="evidence" value="ECO:0007669"/>
    <property type="project" value="TreeGrafter"/>
</dbReference>
<keyword evidence="5" id="KW-0479">Metal-binding</keyword>
<evidence type="ECO:0000256" key="8">
    <source>
        <dbReference type="ARBA" id="ARBA00023004"/>
    </source>
</evidence>
<evidence type="ECO:0000256" key="10">
    <source>
        <dbReference type="ARBA" id="ARBA00039063"/>
    </source>
</evidence>
<dbReference type="VEuPathDB" id="TriTrypDB:TcCL_NonESM04234"/>
<comment type="subcellular location">
    <subcellularLocation>
        <location evidence="2">Mitochondrion intermembrane space</location>
    </subcellularLocation>
    <subcellularLocation>
        <location evidence="1">Mitochondrion matrix</location>
    </subcellularLocation>
</comment>
<dbReference type="AlphaFoldDB" id="A0A0M3NVD0"/>
<dbReference type="VEuPathDB" id="TriTrypDB:Tc_MARK_3376"/>
<keyword evidence="9" id="KW-0496">Mitochondrion</keyword>
<dbReference type="EC" id="1.11.1.5" evidence="10"/>
<dbReference type="InterPro" id="IPR019794">
    <property type="entry name" value="Peroxidases_AS"/>
</dbReference>
<dbReference type="GO" id="GO:0004130">
    <property type="term" value="F:cytochrome-c peroxidase activity"/>
    <property type="evidence" value="ECO:0007669"/>
    <property type="project" value="UniProtKB-EC"/>
</dbReference>
<dbReference type="PANTHER" id="PTHR31356:SF58">
    <property type="entry name" value="CYTOCHROME C PEROXIDASE, MITOCHONDRIAL"/>
    <property type="match status" value="1"/>
</dbReference>
<proteinExistence type="inferred from homology"/>
<evidence type="ECO:0000256" key="7">
    <source>
        <dbReference type="ARBA" id="ARBA00023002"/>
    </source>
</evidence>
<dbReference type="SUPFAM" id="SSF48113">
    <property type="entry name" value="Heme-dependent peroxidases"/>
    <property type="match status" value="1"/>
</dbReference>
<dbReference type="GO" id="GO:0046872">
    <property type="term" value="F:metal ion binding"/>
    <property type="evidence" value="ECO:0007669"/>
    <property type="project" value="UniProtKB-KW"/>
</dbReference>
<keyword evidence="8" id="KW-0408">Iron</keyword>
<evidence type="ECO:0000256" key="13">
    <source>
        <dbReference type="RuleBase" id="RU004241"/>
    </source>
</evidence>
<dbReference type="InterPro" id="IPR010255">
    <property type="entry name" value="Haem_peroxidase_sf"/>
</dbReference>
<feature type="domain" description="Plant heme peroxidase family profile" evidence="14">
    <location>
        <begin position="46"/>
        <end position="328"/>
    </location>
</feature>
<comment type="catalytic activity">
    <reaction evidence="12">
        <text>2 Fe(II)-[cytochrome c] + H2O2 + 2 H(+) = 2 Fe(III)-[cytochrome c] + 2 H2O</text>
        <dbReference type="Rhea" id="RHEA:16581"/>
        <dbReference type="Rhea" id="RHEA-COMP:10350"/>
        <dbReference type="Rhea" id="RHEA-COMP:14399"/>
        <dbReference type="ChEBI" id="CHEBI:15377"/>
        <dbReference type="ChEBI" id="CHEBI:15378"/>
        <dbReference type="ChEBI" id="CHEBI:16240"/>
        <dbReference type="ChEBI" id="CHEBI:29033"/>
        <dbReference type="ChEBI" id="CHEBI:29034"/>
        <dbReference type="EC" id="1.11.1.5"/>
    </reaction>
</comment>
<dbReference type="InterPro" id="IPR002016">
    <property type="entry name" value="Haem_peroxidase"/>
</dbReference>
<evidence type="ECO:0000256" key="12">
    <source>
        <dbReference type="ARBA" id="ARBA00049265"/>
    </source>
</evidence>
<keyword evidence="3 15" id="KW-0575">Peroxidase</keyword>
<dbReference type="PRINTS" id="PR00459">
    <property type="entry name" value="ASPEROXIDASE"/>
</dbReference>
<dbReference type="PRINTS" id="PR00458">
    <property type="entry name" value="PEROXIDASE"/>
</dbReference>
<evidence type="ECO:0000256" key="3">
    <source>
        <dbReference type="ARBA" id="ARBA00022559"/>
    </source>
</evidence>
<dbReference type="VEuPathDB" id="TriTrypDB:TcBrA4_0132180"/>
<dbReference type="VEuPathDB" id="TriTrypDB:ECC02_005213"/>
<dbReference type="Gene3D" id="1.10.420.10">
    <property type="entry name" value="Peroxidase, domain 2"/>
    <property type="match status" value="1"/>
</dbReference>
<evidence type="ECO:0000256" key="6">
    <source>
        <dbReference type="ARBA" id="ARBA00022946"/>
    </source>
</evidence>
<dbReference type="VEuPathDB" id="TriTrypDB:TCSYLVIO_004399"/>
<evidence type="ECO:0000256" key="1">
    <source>
        <dbReference type="ARBA" id="ARBA00004305"/>
    </source>
</evidence>
<dbReference type="VEuPathDB" id="TriTrypDB:BCY84_15425"/>
<dbReference type="GO" id="GO:0000302">
    <property type="term" value="P:response to reactive oxygen species"/>
    <property type="evidence" value="ECO:0007669"/>
    <property type="project" value="TreeGrafter"/>
</dbReference>
<dbReference type="VEuPathDB" id="TriTrypDB:TcCLB.503745.30"/>
<keyword evidence="4" id="KW-0349">Heme</keyword>
<dbReference type="GO" id="GO:0005758">
    <property type="term" value="C:mitochondrial intermembrane space"/>
    <property type="evidence" value="ECO:0007669"/>
    <property type="project" value="UniProtKB-SubCell"/>
</dbReference>
<name>A0A0M3NVD0_TRYCR</name>
<dbReference type="PANTHER" id="PTHR31356">
    <property type="entry name" value="THYLAKOID LUMENAL 29 KDA PROTEIN, CHLOROPLASTIC-RELATED"/>
    <property type="match status" value="1"/>
</dbReference>
<protein>
    <recommendedName>
        <fullName evidence="11">Cytochrome c peroxidase, mitochondrial</fullName>
        <ecNumber evidence="10">1.11.1.5</ecNumber>
    </recommendedName>
</protein>
<organism evidence="15">
    <name type="scientific">Trypanosoma cruzi</name>
    <dbReference type="NCBI Taxonomy" id="5693"/>
    <lineage>
        <taxon>Eukaryota</taxon>
        <taxon>Discoba</taxon>
        <taxon>Euglenozoa</taxon>
        <taxon>Kinetoplastea</taxon>
        <taxon>Metakinetoplastina</taxon>
        <taxon>Trypanosomatida</taxon>
        <taxon>Trypanosomatidae</taxon>
        <taxon>Trypanosoma</taxon>
        <taxon>Schizotrypanum</taxon>
    </lineage>
</organism>
<dbReference type="GO" id="GO:0034599">
    <property type="term" value="P:cellular response to oxidative stress"/>
    <property type="evidence" value="ECO:0007669"/>
    <property type="project" value="InterPro"/>
</dbReference>
<dbReference type="InterPro" id="IPR044831">
    <property type="entry name" value="Ccp1-like"/>
</dbReference>
<evidence type="ECO:0000256" key="9">
    <source>
        <dbReference type="ARBA" id="ARBA00023128"/>
    </source>
</evidence>
<evidence type="ECO:0000256" key="2">
    <source>
        <dbReference type="ARBA" id="ARBA00004569"/>
    </source>
</evidence>
<dbReference type="VEuPathDB" id="TriTrypDB:TcCLB.506193.60"/>
<dbReference type="GO" id="GO:0020037">
    <property type="term" value="F:heme binding"/>
    <property type="evidence" value="ECO:0007669"/>
    <property type="project" value="InterPro"/>
</dbReference>
<dbReference type="GO" id="GO:0005759">
    <property type="term" value="C:mitochondrial matrix"/>
    <property type="evidence" value="ECO:0007669"/>
    <property type="project" value="UniProtKB-SubCell"/>
</dbReference>
<evidence type="ECO:0000256" key="5">
    <source>
        <dbReference type="ARBA" id="ARBA00022723"/>
    </source>
</evidence>
<sequence length="328" mass="36572">MVFCFGSFFSKYASSKLGFQARYRFLHSSAKIAAGATGALLLGGATVALCYFPSGQKVTEAPPFDVNSLRRDIEEILSEDMSKGPLFVRLAWHEAGSWDCRKKDGSPNSASMRFHPECSYAGNKGLDKGRNALESLKKKYPKISYADLWSFAAVVSIEAMGGPEIPWRWGRVDAKDGSVCGPDGRLPDASRMQDHVRDVFSRLGFNDEETVALIGAHTCGECHLENTGYVGPWTHDKYGFDNSFFTELFGNEWMLNPNVNKMQFMDKTTNRLMMLPADVSILLDDKYRSIAKKYADDNDYFCNAFSKAYQKLLEVGTTNLKSLPAESK</sequence>
<dbReference type="PROSITE" id="PS50873">
    <property type="entry name" value="PEROXIDASE_4"/>
    <property type="match status" value="1"/>
</dbReference>
<evidence type="ECO:0000259" key="14">
    <source>
        <dbReference type="PROSITE" id="PS50873"/>
    </source>
</evidence>
<keyword evidence="7" id="KW-0560">Oxidoreductase</keyword>
<evidence type="ECO:0000256" key="11">
    <source>
        <dbReference type="ARBA" id="ARBA00040313"/>
    </source>
</evidence>
<reference evidence="15" key="1">
    <citation type="journal article" date="2015" name="Acta Trop.">
        <title>Genetic diversity of Trypanosoma cruzi in bats, and multilocus phylogenetic and phylogeographical analyses supporting Tcbat as an independent DTU (discrete typing unit).</title>
        <authorList>
            <person name="Lima L."/>
            <person name="Espinosa-Alvarez O."/>
            <person name="Ortiz P.A."/>
            <person name="Trejo-Varon J.A."/>
            <person name="Carranza J.C."/>
            <person name="Pinto C.M."/>
            <person name="Buck G.A."/>
            <person name="Camargo E.P."/>
            <person name="Teixeira M.M."/>
        </authorList>
    </citation>
    <scope>NUCLEOTIDE SEQUENCE</scope>
    <source>
        <strain evidence="15">TCC 1994</strain>
    </source>
</reference>
<comment type="similarity">
    <text evidence="13">Belongs to the peroxidase family.</text>
</comment>
<dbReference type="VEuPathDB" id="TriTrypDB:C4B63_47g23"/>
<dbReference type="InterPro" id="IPR002207">
    <property type="entry name" value="Peroxidase_I"/>
</dbReference>
<evidence type="ECO:0000313" key="15">
    <source>
        <dbReference type="EMBL" id="AKT44567.1"/>
    </source>
</evidence>
<dbReference type="Gene3D" id="1.10.520.10">
    <property type="match status" value="1"/>
</dbReference>
<keyword evidence="6" id="KW-0809">Transit peptide</keyword>
<dbReference type="VEuPathDB" id="TriTrypDB:C3747_14g170"/>
<dbReference type="Pfam" id="PF00141">
    <property type="entry name" value="peroxidase"/>
    <property type="match status" value="1"/>
</dbReference>